<gene>
    <name evidence="1" type="ORF">AsFPU1_4072</name>
</gene>
<dbReference type="RefSeq" id="WP_124976654.1">
    <property type="nucleotide sequence ID" value="NZ_BDQK01000017.1"/>
</dbReference>
<dbReference type="OrthoDB" id="583748at2"/>
<protein>
    <submittedName>
        <fullName evidence="1">Uncharacterized protein</fullName>
    </submittedName>
</protein>
<reference evidence="2" key="1">
    <citation type="submission" date="2017-05" db="EMBL/GenBank/DDBJ databases">
        <title>Physiological properties and genetic analysis related to exopolysaccharide production of fresh-water unicellular cyanobacterium Aphanothece sacrum, Suizenji Nori, that has been cultured as a food source in Japan.</title>
        <authorList>
            <person name="Kanesaki Y."/>
            <person name="Yoshikawa S."/>
            <person name="Ohki K."/>
        </authorList>
    </citation>
    <scope>NUCLEOTIDE SEQUENCE [LARGE SCALE GENOMIC DNA]</scope>
    <source>
        <strain evidence="2">FPU1</strain>
    </source>
</reference>
<accession>A0A401IN21</accession>
<proteinExistence type="predicted"/>
<dbReference type="AlphaFoldDB" id="A0A401IN21"/>
<evidence type="ECO:0000313" key="2">
    <source>
        <dbReference type="Proteomes" id="UP000287247"/>
    </source>
</evidence>
<dbReference type="EMBL" id="BDQK01000017">
    <property type="protein sequence ID" value="GBF82642.1"/>
    <property type="molecule type" value="Genomic_DNA"/>
</dbReference>
<dbReference type="Proteomes" id="UP000287247">
    <property type="component" value="Unassembled WGS sequence"/>
</dbReference>
<keyword evidence="2" id="KW-1185">Reference proteome</keyword>
<organism evidence="1 2">
    <name type="scientific">Aphanothece sacrum FPU1</name>
    <dbReference type="NCBI Taxonomy" id="1920663"/>
    <lineage>
        <taxon>Bacteria</taxon>
        <taxon>Bacillati</taxon>
        <taxon>Cyanobacteriota</taxon>
        <taxon>Cyanophyceae</taxon>
        <taxon>Oscillatoriophycideae</taxon>
        <taxon>Chroococcales</taxon>
        <taxon>Aphanothecaceae</taxon>
        <taxon>Aphanothece</taxon>
    </lineage>
</organism>
<sequence length="59" mass="6740">MTYDKLQQSYQEHLIKAGVSQQKAEQAARTLSIKELQLISEIWEDWGNVIAHTKVQASP</sequence>
<comment type="caution">
    <text evidence="1">The sequence shown here is derived from an EMBL/GenBank/DDBJ whole genome shotgun (WGS) entry which is preliminary data.</text>
</comment>
<name>A0A401IN21_APHSA</name>
<evidence type="ECO:0000313" key="1">
    <source>
        <dbReference type="EMBL" id="GBF82642.1"/>
    </source>
</evidence>